<dbReference type="PROSITE" id="PS50995">
    <property type="entry name" value="HTH_MARR_2"/>
    <property type="match status" value="1"/>
</dbReference>
<organism evidence="2 3">
    <name type="scientific">Acetobacter conturbans</name>
    <dbReference type="NCBI Taxonomy" id="1737472"/>
    <lineage>
        <taxon>Bacteria</taxon>
        <taxon>Pseudomonadati</taxon>
        <taxon>Pseudomonadota</taxon>
        <taxon>Alphaproteobacteria</taxon>
        <taxon>Acetobacterales</taxon>
        <taxon>Acetobacteraceae</taxon>
        <taxon>Acetobacter</taxon>
    </lineage>
</organism>
<accession>A0ABX0JWV2</accession>
<sequence>MSDAAKDAQLNYDLEQQIGYLLRRAYQRHTSIFQKEISDEHLTSVQFAVMVTVQKLGSAPLVQISHETAIDHATLRDIVSRLKKRDLIKVIQDSADRRQKLVSITSAGKTLLEVAIPAARDITEETLSPLTPCERLAALEVLKKLAVSSD</sequence>
<dbReference type="SMART" id="SM00347">
    <property type="entry name" value="HTH_MARR"/>
    <property type="match status" value="1"/>
</dbReference>
<dbReference type="InterPro" id="IPR036388">
    <property type="entry name" value="WH-like_DNA-bd_sf"/>
</dbReference>
<evidence type="ECO:0000259" key="1">
    <source>
        <dbReference type="PROSITE" id="PS50995"/>
    </source>
</evidence>
<comment type="caution">
    <text evidence="2">The sequence shown here is derived from an EMBL/GenBank/DDBJ whole genome shotgun (WGS) entry which is preliminary data.</text>
</comment>
<dbReference type="Pfam" id="PF01047">
    <property type="entry name" value="MarR"/>
    <property type="match status" value="1"/>
</dbReference>
<protein>
    <submittedName>
        <fullName evidence="2">Winged helix DNA-binding protein</fullName>
    </submittedName>
</protein>
<dbReference type="InterPro" id="IPR000835">
    <property type="entry name" value="HTH_MarR-typ"/>
</dbReference>
<dbReference type="SUPFAM" id="SSF46785">
    <property type="entry name" value="Winged helix' DNA-binding domain"/>
    <property type="match status" value="1"/>
</dbReference>
<keyword evidence="3" id="KW-1185">Reference proteome</keyword>
<evidence type="ECO:0000313" key="2">
    <source>
        <dbReference type="EMBL" id="NHN87962.1"/>
    </source>
</evidence>
<reference evidence="2 3" key="1">
    <citation type="journal article" date="2020" name="Int. J. Syst. Evol. Microbiol.">
        <title>Novel acetic acid bacteria from cider fermentations: Acetobacter conturbans sp. nov. and Acetobacter fallax sp. nov.</title>
        <authorList>
            <person name="Sombolestani A.S."/>
            <person name="Cleenwerck I."/>
            <person name="Cnockaert M."/>
            <person name="Borremans W."/>
            <person name="Wieme A.D."/>
            <person name="De Vuyst L."/>
            <person name="Vandamme P."/>
        </authorList>
    </citation>
    <scope>NUCLEOTIDE SEQUENCE [LARGE SCALE GENOMIC DNA]</scope>
    <source>
        <strain evidence="2 3">LMG 1627</strain>
    </source>
</reference>
<dbReference type="GO" id="GO:0003677">
    <property type="term" value="F:DNA binding"/>
    <property type="evidence" value="ECO:0007669"/>
    <property type="project" value="UniProtKB-KW"/>
</dbReference>
<dbReference type="Gene3D" id="1.10.10.10">
    <property type="entry name" value="Winged helix-like DNA-binding domain superfamily/Winged helix DNA-binding domain"/>
    <property type="match status" value="1"/>
</dbReference>
<gene>
    <name evidence="2" type="ORF">GOB81_04865</name>
</gene>
<name>A0ABX0JWV2_9PROT</name>
<evidence type="ECO:0000313" key="3">
    <source>
        <dbReference type="Proteomes" id="UP000631653"/>
    </source>
</evidence>
<keyword evidence="2" id="KW-0238">DNA-binding</keyword>
<dbReference type="InterPro" id="IPR036390">
    <property type="entry name" value="WH_DNA-bd_sf"/>
</dbReference>
<dbReference type="RefSeq" id="WP_173569237.1">
    <property type="nucleotide sequence ID" value="NZ_WOSY01000003.1"/>
</dbReference>
<dbReference type="PANTHER" id="PTHR33164">
    <property type="entry name" value="TRANSCRIPTIONAL REGULATOR, MARR FAMILY"/>
    <property type="match status" value="1"/>
</dbReference>
<feature type="domain" description="HTH marR-type" evidence="1">
    <location>
        <begin position="15"/>
        <end position="147"/>
    </location>
</feature>
<dbReference type="InterPro" id="IPR039422">
    <property type="entry name" value="MarR/SlyA-like"/>
</dbReference>
<dbReference type="Proteomes" id="UP000631653">
    <property type="component" value="Unassembled WGS sequence"/>
</dbReference>
<proteinExistence type="predicted"/>
<dbReference type="EMBL" id="WOSY01000003">
    <property type="protein sequence ID" value="NHN87962.1"/>
    <property type="molecule type" value="Genomic_DNA"/>
</dbReference>
<dbReference type="PANTHER" id="PTHR33164:SF95">
    <property type="entry name" value="TRANSCRIPTIONAL REGULATOR"/>
    <property type="match status" value="1"/>
</dbReference>